<dbReference type="GO" id="GO:0005737">
    <property type="term" value="C:cytoplasm"/>
    <property type="evidence" value="ECO:0007669"/>
    <property type="project" value="UniProtKB-SubCell"/>
</dbReference>
<keyword evidence="3" id="KW-0963">Cytoplasm</keyword>
<keyword evidence="3" id="KW-0004">4Fe-4S</keyword>
<dbReference type="eggNOG" id="COG0635">
    <property type="taxonomic scope" value="Bacteria"/>
</dbReference>
<dbReference type="InterPro" id="IPR023404">
    <property type="entry name" value="rSAM_horseshoe"/>
</dbReference>
<dbReference type="InterPro" id="IPR010723">
    <property type="entry name" value="HemN_C"/>
</dbReference>
<dbReference type="GO" id="GO:0046872">
    <property type="term" value="F:metal ion binding"/>
    <property type="evidence" value="ECO:0007669"/>
    <property type="project" value="UniProtKB-UniRule"/>
</dbReference>
<keyword evidence="3" id="KW-0408">Iron</keyword>
<keyword evidence="3" id="KW-0411">Iron-sulfur</keyword>
<dbReference type="SMART" id="SM00729">
    <property type="entry name" value="Elp3"/>
    <property type="match status" value="1"/>
</dbReference>
<evidence type="ECO:0000256" key="1">
    <source>
        <dbReference type="ARBA" id="ARBA00006100"/>
    </source>
</evidence>
<dbReference type="Proteomes" id="UP000051236">
    <property type="component" value="Unassembled WGS sequence"/>
</dbReference>
<dbReference type="Pfam" id="PF04055">
    <property type="entry name" value="Radical_SAM"/>
    <property type="match status" value="1"/>
</dbReference>
<dbReference type="SFLD" id="SFLDG01065">
    <property type="entry name" value="anaerobic_coproporphyrinogen-I"/>
    <property type="match status" value="1"/>
</dbReference>
<keyword evidence="3" id="KW-0349">Heme</keyword>
<evidence type="ECO:0000259" key="4">
    <source>
        <dbReference type="PROSITE" id="PS51918"/>
    </source>
</evidence>
<dbReference type="SFLD" id="SFLDG01082">
    <property type="entry name" value="B12-binding_domain_containing"/>
    <property type="match status" value="1"/>
</dbReference>
<keyword evidence="3" id="KW-0479">Metal-binding</keyword>
<dbReference type="SFLD" id="SFLDF00288">
    <property type="entry name" value="HemN-like__clustered_with_nucl"/>
    <property type="match status" value="1"/>
</dbReference>
<dbReference type="InterPro" id="IPR007197">
    <property type="entry name" value="rSAM"/>
</dbReference>
<dbReference type="GO" id="GO:0006779">
    <property type="term" value="P:porphyrin-containing compound biosynthetic process"/>
    <property type="evidence" value="ECO:0007669"/>
    <property type="project" value="InterPro"/>
</dbReference>
<keyword evidence="6" id="KW-1185">Reference proteome</keyword>
<organism evidence="5 6">
    <name type="scientific">Agrilactobacillus composti DSM 18527 = JCM 14202</name>
    <dbReference type="NCBI Taxonomy" id="1423734"/>
    <lineage>
        <taxon>Bacteria</taxon>
        <taxon>Bacillati</taxon>
        <taxon>Bacillota</taxon>
        <taxon>Bacilli</taxon>
        <taxon>Lactobacillales</taxon>
        <taxon>Lactobacillaceae</taxon>
        <taxon>Agrilactobacillus</taxon>
    </lineage>
</organism>
<dbReference type="SUPFAM" id="SSF102114">
    <property type="entry name" value="Radical SAM enzymes"/>
    <property type="match status" value="1"/>
</dbReference>
<dbReference type="GO" id="GO:0051539">
    <property type="term" value="F:4 iron, 4 sulfur cluster binding"/>
    <property type="evidence" value="ECO:0007669"/>
    <property type="project" value="UniProtKB-UniRule"/>
</dbReference>
<dbReference type="PANTHER" id="PTHR13932:SF5">
    <property type="entry name" value="RADICAL S-ADENOSYL METHIONINE DOMAIN-CONTAINING PROTEIN 1, MITOCHONDRIAL"/>
    <property type="match status" value="1"/>
</dbReference>
<comment type="subcellular location">
    <subcellularLocation>
        <location evidence="3">Cytoplasm</location>
    </subcellularLocation>
</comment>
<dbReference type="CDD" id="cd01335">
    <property type="entry name" value="Radical_SAM"/>
    <property type="match status" value="1"/>
</dbReference>
<dbReference type="RefSeq" id="WP_035455299.1">
    <property type="nucleotide sequence ID" value="NZ_AZGA01000001.1"/>
</dbReference>
<dbReference type="AlphaFoldDB" id="X0PHE9"/>
<gene>
    <name evidence="5" type="ORF">FC83_GL002255</name>
</gene>
<dbReference type="OrthoDB" id="9808022at2"/>
<protein>
    <recommendedName>
        <fullName evidence="2 3">Heme chaperone HemW</fullName>
    </recommendedName>
</protein>
<proteinExistence type="inferred from homology"/>
<sequence length="380" mass="43565">MAAAYIHIPFCDFICYYCDFNKVFIEDQPVDDYIHMLLREIAMTMAENPQEKIDTLYIGGGTPSSLSPKQLDTLLKGIREILPWSGGEFTVECNPNNIVTPERLTVMRQYGVNRLSIGVQSFNDTVLRQIGRKHTAQQAFDAIDMARRTGFSNISIDLIFRLPGQSEADFKQTLAQAIALDLPHYATYSLILEKKTIFYNMQRQGRLHLPSEDAEADMYELALNTFTDHGLPQYEISNFAKPGFESKHNLMYWHNEHYFGFGAGAYGYIGRDRYHNNGPIQQYLAPLHAHKLPVFEHHLVPFSEQVEEEMFLGLRTNQGVSKANFQAKYGYSIRDIYGDTLDKLIQHKLLEDSAGYLRLTHDGRFFGNNVFAEFLIDDET</sequence>
<dbReference type="STRING" id="1423734.FC83_GL002255"/>
<dbReference type="InterPro" id="IPR006638">
    <property type="entry name" value="Elp3/MiaA/NifB-like_rSAM"/>
</dbReference>
<dbReference type="PATRIC" id="fig|1423734.3.peg.2279"/>
<comment type="function">
    <text evidence="3">Probably acts as a heme chaperone, transferring heme to an unknown acceptor. Binds one molecule of heme per monomer, possibly covalently. Binds 1 [4Fe-4S] cluster. The cluster is coordinated with 3 cysteines and an exchangeable S-adenosyl-L-methionine.</text>
</comment>
<feature type="domain" description="Radical SAM core" evidence="4">
    <location>
        <begin position="1"/>
        <end position="232"/>
    </location>
</feature>
<dbReference type="SFLD" id="SFLDF00562">
    <property type="entry name" value="HemN-like__clustered_with_heat"/>
    <property type="match status" value="1"/>
</dbReference>
<dbReference type="PROSITE" id="PS51918">
    <property type="entry name" value="RADICAL_SAM"/>
    <property type="match status" value="1"/>
</dbReference>
<keyword evidence="3" id="KW-0143">Chaperone</keyword>
<name>X0PHE9_9LACO</name>
<dbReference type="NCBIfam" id="TIGR00539">
    <property type="entry name" value="hemN_rel"/>
    <property type="match status" value="1"/>
</dbReference>
<accession>X0PHE9</accession>
<comment type="caution">
    <text evidence="5">The sequence shown here is derived from an EMBL/GenBank/DDBJ whole genome shotgun (WGS) entry which is preliminary data.</text>
</comment>
<dbReference type="PANTHER" id="PTHR13932">
    <property type="entry name" value="COPROPORPHYRINIGEN III OXIDASE"/>
    <property type="match status" value="1"/>
</dbReference>
<evidence type="ECO:0000256" key="3">
    <source>
        <dbReference type="RuleBase" id="RU364116"/>
    </source>
</evidence>
<evidence type="ECO:0000256" key="2">
    <source>
        <dbReference type="ARBA" id="ARBA00017228"/>
    </source>
</evidence>
<dbReference type="EMBL" id="AZGA01000001">
    <property type="protein sequence ID" value="KRM36851.1"/>
    <property type="molecule type" value="Genomic_DNA"/>
</dbReference>
<evidence type="ECO:0000313" key="5">
    <source>
        <dbReference type="EMBL" id="KRM36851.1"/>
    </source>
</evidence>
<dbReference type="SFLD" id="SFLDS00029">
    <property type="entry name" value="Radical_SAM"/>
    <property type="match status" value="1"/>
</dbReference>
<evidence type="ECO:0000313" key="6">
    <source>
        <dbReference type="Proteomes" id="UP000051236"/>
    </source>
</evidence>
<dbReference type="InterPro" id="IPR058240">
    <property type="entry name" value="rSAM_sf"/>
</dbReference>
<dbReference type="GO" id="GO:0004109">
    <property type="term" value="F:coproporphyrinogen oxidase activity"/>
    <property type="evidence" value="ECO:0007669"/>
    <property type="project" value="InterPro"/>
</dbReference>
<keyword evidence="3" id="KW-0949">S-adenosyl-L-methionine</keyword>
<reference evidence="5 6" key="1">
    <citation type="journal article" date="2015" name="Genome Announc.">
        <title>Expanding the biotechnology potential of lactobacilli through comparative genomics of 213 strains and associated genera.</title>
        <authorList>
            <person name="Sun Z."/>
            <person name="Harris H.M."/>
            <person name="McCann A."/>
            <person name="Guo C."/>
            <person name="Argimon S."/>
            <person name="Zhang W."/>
            <person name="Yang X."/>
            <person name="Jeffery I.B."/>
            <person name="Cooney J.C."/>
            <person name="Kagawa T.F."/>
            <person name="Liu W."/>
            <person name="Song Y."/>
            <person name="Salvetti E."/>
            <person name="Wrobel A."/>
            <person name="Rasinkangas P."/>
            <person name="Parkhill J."/>
            <person name="Rea M.C."/>
            <person name="O'Sullivan O."/>
            <person name="Ritari J."/>
            <person name="Douillard F.P."/>
            <person name="Paul Ross R."/>
            <person name="Yang R."/>
            <person name="Briner A.E."/>
            <person name="Felis G.E."/>
            <person name="de Vos W.M."/>
            <person name="Barrangou R."/>
            <person name="Klaenhammer T.R."/>
            <person name="Caufield P.W."/>
            <person name="Cui Y."/>
            <person name="Zhang H."/>
            <person name="O'Toole P.W."/>
        </authorList>
    </citation>
    <scope>NUCLEOTIDE SEQUENCE [LARGE SCALE GENOMIC DNA]</scope>
    <source>
        <strain evidence="5 6">DSM 18527</strain>
    </source>
</reference>
<dbReference type="InterPro" id="IPR004559">
    <property type="entry name" value="HemW-like"/>
</dbReference>
<dbReference type="Gene3D" id="3.80.30.20">
    <property type="entry name" value="tm_1862 like domain"/>
    <property type="match status" value="1"/>
</dbReference>
<dbReference type="Pfam" id="PF06969">
    <property type="entry name" value="HemN_C"/>
    <property type="match status" value="1"/>
</dbReference>
<comment type="similarity">
    <text evidence="1">Belongs to the anaerobic coproporphyrinogen-III oxidase family. HemW subfamily.</text>
</comment>
<dbReference type="InterPro" id="IPR034505">
    <property type="entry name" value="Coproporphyrinogen-III_oxidase"/>
</dbReference>